<feature type="transmembrane region" description="Helical" evidence="1">
    <location>
        <begin position="17"/>
        <end position="36"/>
    </location>
</feature>
<accession>L9ZTA5</accession>
<keyword evidence="1" id="KW-0812">Transmembrane</keyword>
<proteinExistence type="predicted"/>
<evidence type="ECO:0000313" key="3">
    <source>
        <dbReference type="Proteomes" id="UP000011648"/>
    </source>
</evidence>
<dbReference type="AlphaFoldDB" id="L9ZTA5"/>
<protein>
    <submittedName>
        <fullName evidence="2">Uncharacterized protein</fullName>
    </submittedName>
</protein>
<sequence>MTDDTDWLRSRKTTNQLLAFGIVVLAAGFVSVGELGPASIRFVAETLLVVILVCSIALFLALLARTDDS</sequence>
<dbReference type="EMBL" id="AOIL01000051">
    <property type="protein sequence ID" value="ELY88413.1"/>
    <property type="molecule type" value="Genomic_DNA"/>
</dbReference>
<dbReference type="RefSeq" id="WP_006826840.1">
    <property type="nucleotide sequence ID" value="NZ_AOIL01000051.1"/>
</dbReference>
<dbReference type="STRING" id="1230458.C484_15907"/>
<keyword evidence="1" id="KW-1133">Transmembrane helix</keyword>
<dbReference type="PATRIC" id="fig|1230458.4.peg.3220"/>
<dbReference type="Proteomes" id="UP000011648">
    <property type="component" value="Unassembled WGS sequence"/>
</dbReference>
<reference evidence="2 3" key="1">
    <citation type="journal article" date="2014" name="PLoS Genet.">
        <title>Phylogenetically driven sequencing of extremely halophilic archaea reveals strategies for static and dynamic osmo-response.</title>
        <authorList>
            <person name="Becker E.A."/>
            <person name="Seitzer P.M."/>
            <person name="Tritt A."/>
            <person name="Larsen D."/>
            <person name="Krusor M."/>
            <person name="Yao A.I."/>
            <person name="Wu D."/>
            <person name="Madern D."/>
            <person name="Eisen J.A."/>
            <person name="Darling A.E."/>
            <person name="Facciotti M.T."/>
        </authorList>
    </citation>
    <scope>NUCLEOTIDE SEQUENCE [LARGE SCALE GENOMIC DNA]</scope>
    <source>
        <strain evidence="2 3">DSM 12281</strain>
    </source>
</reference>
<keyword evidence="1" id="KW-0472">Membrane</keyword>
<dbReference type="OrthoDB" id="203397at2157"/>
<keyword evidence="3" id="KW-1185">Reference proteome</keyword>
<evidence type="ECO:0000256" key="1">
    <source>
        <dbReference type="SAM" id="Phobius"/>
    </source>
</evidence>
<gene>
    <name evidence="2" type="ORF">C484_15907</name>
</gene>
<feature type="transmembrane region" description="Helical" evidence="1">
    <location>
        <begin position="42"/>
        <end position="64"/>
    </location>
</feature>
<evidence type="ECO:0000313" key="2">
    <source>
        <dbReference type="EMBL" id="ELY88413.1"/>
    </source>
</evidence>
<name>L9ZTA5_9EURY</name>
<organism evidence="2 3">
    <name type="scientific">Natrialba taiwanensis DSM 12281</name>
    <dbReference type="NCBI Taxonomy" id="1230458"/>
    <lineage>
        <taxon>Archaea</taxon>
        <taxon>Methanobacteriati</taxon>
        <taxon>Methanobacteriota</taxon>
        <taxon>Stenosarchaea group</taxon>
        <taxon>Halobacteria</taxon>
        <taxon>Halobacteriales</taxon>
        <taxon>Natrialbaceae</taxon>
        <taxon>Natrialba</taxon>
    </lineage>
</organism>
<comment type="caution">
    <text evidence="2">The sequence shown here is derived from an EMBL/GenBank/DDBJ whole genome shotgun (WGS) entry which is preliminary data.</text>
</comment>